<dbReference type="InterPro" id="IPR021235">
    <property type="entry name" value="DUF2637"/>
</dbReference>
<dbReference type="EMBL" id="CP157762">
    <property type="protein sequence ID" value="XBP94735.1"/>
    <property type="molecule type" value="Genomic_DNA"/>
</dbReference>
<feature type="region of interest" description="Disordered" evidence="1">
    <location>
        <begin position="311"/>
        <end position="341"/>
    </location>
</feature>
<accession>A0AAU7MB08</accession>
<evidence type="ECO:0000313" key="3">
    <source>
        <dbReference type="EMBL" id="XBP94735.1"/>
    </source>
</evidence>
<evidence type="ECO:0000313" key="4">
    <source>
        <dbReference type="EMBL" id="XCH75436.1"/>
    </source>
</evidence>
<keyword evidence="2" id="KW-1133">Transmembrane helix</keyword>
<feature type="compositionally biased region" description="Low complexity" evidence="1">
    <location>
        <begin position="172"/>
        <end position="182"/>
    </location>
</feature>
<feature type="compositionally biased region" description="Basic and acidic residues" evidence="1">
    <location>
        <begin position="222"/>
        <end position="241"/>
    </location>
</feature>
<feature type="region of interest" description="Disordered" evidence="1">
    <location>
        <begin position="147"/>
        <end position="290"/>
    </location>
</feature>
<feature type="transmembrane region" description="Helical" evidence="2">
    <location>
        <begin position="56"/>
        <end position="75"/>
    </location>
</feature>
<feature type="compositionally biased region" description="Polar residues" evidence="1">
    <location>
        <begin position="325"/>
        <end position="341"/>
    </location>
</feature>
<reference evidence="4" key="2">
    <citation type="submission" date="2024-06" db="EMBL/GenBank/DDBJ databases">
        <title>Micromonospora mangrovi CCTCC AA 2012012 genome sequences.</title>
        <authorList>
            <person name="Gao J."/>
        </authorList>
    </citation>
    <scope>NUCLEOTIDE SEQUENCE</scope>
    <source>
        <strain evidence="4">CCTCC AA 2012012</strain>
    </source>
</reference>
<protein>
    <submittedName>
        <fullName evidence="3">DUF2637 domain-containing protein</fullName>
    </submittedName>
</protein>
<dbReference type="Pfam" id="PF10935">
    <property type="entry name" value="DUF2637"/>
    <property type="match status" value="1"/>
</dbReference>
<name>A0AAU7MB08_9ACTN</name>
<keyword evidence="2" id="KW-0812">Transmembrane</keyword>
<dbReference type="EMBL" id="CP159342">
    <property type="protein sequence ID" value="XCH75436.1"/>
    <property type="molecule type" value="Genomic_DNA"/>
</dbReference>
<feature type="compositionally biased region" description="Basic and acidic residues" evidence="1">
    <location>
        <begin position="199"/>
        <end position="210"/>
    </location>
</feature>
<sequence length="341" mass="35870">MLALGITASIAANVLHARPSPVSQVISAWPPLALMLTVELISRVPTHQRLLAAVRMIAAAPIAAIAAWVSYSHMAGVAARYGETQAAAAYLLPLSVDGLVVVASVSLVEITGRLRTATTPSPDGLWKQDSALYRQPDDPSYITALTVASQAPHPSGPCTARRSEPMEDTRPARSSVASAPSTPAVPPPSTGSEGTPAGDKTRTPTERRPEPGSGYQGAIAEEGDRTQNGEPGVEGRAEATPRARCRIAASTARSTEHPPSPPHGDPADGGHSHRRAGGHEEAVPSDTASAVAYWHRRDPGLHPAQIAARIGRSERTVRRHWPLPTSDTPHANRNVANSVHR</sequence>
<keyword evidence="2" id="KW-0472">Membrane</keyword>
<evidence type="ECO:0000256" key="1">
    <source>
        <dbReference type="SAM" id="MobiDB-lite"/>
    </source>
</evidence>
<dbReference type="RefSeq" id="WP_350934912.1">
    <property type="nucleotide sequence ID" value="NZ_CP157762.1"/>
</dbReference>
<dbReference type="AlphaFoldDB" id="A0AAU7MB08"/>
<organism evidence="3">
    <name type="scientific">Micromonospora sp. CCTCC AA 2012012</name>
    <dbReference type="NCBI Taxonomy" id="3111921"/>
    <lineage>
        <taxon>Bacteria</taxon>
        <taxon>Bacillati</taxon>
        <taxon>Actinomycetota</taxon>
        <taxon>Actinomycetes</taxon>
        <taxon>Micromonosporales</taxon>
        <taxon>Micromonosporaceae</taxon>
        <taxon>Micromonospora</taxon>
    </lineage>
</organism>
<proteinExistence type="predicted"/>
<evidence type="ECO:0000256" key="2">
    <source>
        <dbReference type="SAM" id="Phobius"/>
    </source>
</evidence>
<reference evidence="3" key="1">
    <citation type="submission" date="2024-01" db="EMBL/GenBank/DDBJ databases">
        <title>The genome sequence of Micromonospora mangrovi CCTCC AA 2012012.</title>
        <authorList>
            <person name="Gao J."/>
        </authorList>
    </citation>
    <scope>NUCLEOTIDE SEQUENCE</scope>
    <source>
        <strain evidence="3">CCTCC AA 2012012</strain>
    </source>
</reference>
<feature type="compositionally biased region" description="Basic and acidic residues" evidence="1">
    <location>
        <begin position="161"/>
        <end position="171"/>
    </location>
</feature>
<feature type="transmembrane region" description="Helical" evidence="2">
    <location>
        <begin position="87"/>
        <end position="108"/>
    </location>
</feature>
<feature type="compositionally biased region" description="Basic and acidic residues" evidence="1">
    <location>
        <begin position="265"/>
        <end position="282"/>
    </location>
</feature>
<gene>
    <name evidence="4" type="ORF">ABUL08_04890</name>
    <name evidence="3" type="ORF">VK199_04860</name>
</gene>